<keyword evidence="3 5" id="KW-1133">Transmembrane helix</keyword>
<name>A0A2P4ZYV5_9HYPO</name>
<dbReference type="STRING" id="398673.A0A2P4ZYV5"/>
<dbReference type="GO" id="GO:0000139">
    <property type="term" value="C:Golgi membrane"/>
    <property type="evidence" value="ECO:0007669"/>
    <property type="project" value="TreeGrafter"/>
</dbReference>
<evidence type="ECO:0000256" key="3">
    <source>
        <dbReference type="ARBA" id="ARBA00022989"/>
    </source>
</evidence>
<reference evidence="6 7" key="1">
    <citation type="journal article" date="2016" name="Genome Announc.">
        <title>Draft Whole-Genome Sequence of Trichoderma gamsii T6085, a Promising Biocontrol Agent of Fusarium Head Blight on Wheat.</title>
        <authorList>
            <person name="Baroncelli R."/>
            <person name="Zapparata A."/>
            <person name="Piaggeschi G."/>
            <person name="Sarrocco S."/>
            <person name="Vannacci G."/>
        </authorList>
    </citation>
    <scope>NUCLEOTIDE SEQUENCE [LARGE SCALE GENOMIC DNA]</scope>
    <source>
        <strain evidence="6 7">T6085</strain>
    </source>
</reference>
<feature type="transmembrane region" description="Helical" evidence="5">
    <location>
        <begin position="6"/>
        <end position="26"/>
    </location>
</feature>
<comment type="caution">
    <text evidence="6">The sequence shown here is derived from an EMBL/GenBank/DDBJ whole genome shotgun (WGS) entry which is preliminary data.</text>
</comment>
<evidence type="ECO:0000256" key="1">
    <source>
        <dbReference type="ARBA" id="ARBA00004141"/>
    </source>
</evidence>
<dbReference type="Proteomes" id="UP000054821">
    <property type="component" value="Unassembled WGS sequence"/>
</dbReference>
<evidence type="ECO:0000313" key="7">
    <source>
        <dbReference type="Proteomes" id="UP000054821"/>
    </source>
</evidence>
<evidence type="ECO:0000256" key="4">
    <source>
        <dbReference type="ARBA" id="ARBA00023136"/>
    </source>
</evidence>
<sequence>MELSDIFQNVIIGIYMIVFGLAIALLEFQVPPQVSRYANFLFSFIGRGVFYILIGGLLLGDKTIANIAGGIVGIAGIGYVGLEFVPLIEPPSSMREADSGWGAEQV</sequence>
<organism evidence="6 7">
    <name type="scientific">Trichoderma gamsii</name>
    <dbReference type="NCBI Taxonomy" id="398673"/>
    <lineage>
        <taxon>Eukaryota</taxon>
        <taxon>Fungi</taxon>
        <taxon>Dikarya</taxon>
        <taxon>Ascomycota</taxon>
        <taxon>Pezizomycotina</taxon>
        <taxon>Sordariomycetes</taxon>
        <taxon>Hypocreomycetidae</taxon>
        <taxon>Hypocreales</taxon>
        <taxon>Hypocreaceae</taxon>
        <taxon>Trichoderma</taxon>
    </lineage>
</organism>
<feature type="transmembrane region" description="Helical" evidence="5">
    <location>
        <begin position="64"/>
        <end position="85"/>
    </location>
</feature>
<evidence type="ECO:0000256" key="2">
    <source>
        <dbReference type="ARBA" id="ARBA00022692"/>
    </source>
</evidence>
<evidence type="ECO:0000256" key="5">
    <source>
        <dbReference type="SAM" id="Phobius"/>
    </source>
</evidence>
<keyword evidence="7" id="KW-1185">Reference proteome</keyword>
<dbReference type="RefSeq" id="XP_024406445.1">
    <property type="nucleotide sequence ID" value="XM_024548834.1"/>
</dbReference>
<evidence type="ECO:0008006" key="8">
    <source>
        <dbReference type="Google" id="ProtNLM"/>
    </source>
</evidence>
<proteinExistence type="predicted"/>
<dbReference type="PANTHER" id="PTHR28128:SF1">
    <property type="entry name" value="GOLGI APPARATUS MEMBRANE PROTEIN TVP15"/>
    <property type="match status" value="1"/>
</dbReference>
<dbReference type="GO" id="GO:0016192">
    <property type="term" value="P:vesicle-mediated transport"/>
    <property type="evidence" value="ECO:0007669"/>
    <property type="project" value="TreeGrafter"/>
</dbReference>
<keyword evidence="2 5" id="KW-0812">Transmembrane</keyword>
<evidence type="ECO:0000313" key="6">
    <source>
        <dbReference type="EMBL" id="PON29484.1"/>
    </source>
</evidence>
<keyword evidence="4 5" id="KW-0472">Membrane</keyword>
<dbReference type="GeneID" id="29985960"/>
<protein>
    <recommendedName>
        <fullName evidence="8">COPI-coated vesicle protein</fullName>
    </recommendedName>
</protein>
<gene>
    <name evidence="6" type="ORF">TGAM01_v201733</name>
</gene>
<dbReference type="PANTHER" id="PTHR28128">
    <property type="entry name" value="GOLGI APPARATUS MEMBRANE PROTEIN TVP15"/>
    <property type="match status" value="1"/>
</dbReference>
<dbReference type="InterPro" id="IPR013714">
    <property type="entry name" value="Golgi_TVP15"/>
</dbReference>
<dbReference type="AlphaFoldDB" id="A0A2P4ZYV5"/>
<feature type="transmembrane region" description="Helical" evidence="5">
    <location>
        <begin position="38"/>
        <end position="58"/>
    </location>
</feature>
<accession>A0A2P4ZYV5</accession>
<dbReference type="Pfam" id="PF08507">
    <property type="entry name" value="COPI_assoc"/>
    <property type="match status" value="1"/>
</dbReference>
<comment type="subcellular location">
    <subcellularLocation>
        <location evidence="1">Membrane</location>
        <topology evidence="1">Multi-pass membrane protein</topology>
    </subcellularLocation>
</comment>
<dbReference type="EMBL" id="JPDN02000004">
    <property type="protein sequence ID" value="PON29484.1"/>
    <property type="molecule type" value="Genomic_DNA"/>
</dbReference>